<comment type="caution">
    <text evidence="2">The sequence shown here is derived from an EMBL/GenBank/DDBJ whole genome shotgun (WGS) entry which is preliminary data.</text>
</comment>
<dbReference type="PANTHER" id="PTHR21596:SF73">
    <property type="entry name" value="FACTOR OF DNA METHYLATION 1-5_IDN2 DOMAIN-CONTAINING PROTEIN"/>
    <property type="match status" value="1"/>
</dbReference>
<gene>
    <name evidence="2" type="ORF">QYE76_001060</name>
</gene>
<dbReference type="InterPro" id="IPR045177">
    <property type="entry name" value="FDM1-5/IDN2"/>
</dbReference>
<dbReference type="Proteomes" id="UP001231189">
    <property type="component" value="Unassembled WGS sequence"/>
</dbReference>
<evidence type="ECO:0000259" key="1">
    <source>
        <dbReference type="Pfam" id="PF03469"/>
    </source>
</evidence>
<dbReference type="EMBL" id="JAUUTY010000005">
    <property type="protein sequence ID" value="KAK1626745.1"/>
    <property type="molecule type" value="Genomic_DNA"/>
</dbReference>
<feature type="domain" description="Factor of DNA methylation 1-5/IDN2" evidence="1">
    <location>
        <begin position="100"/>
        <end position="230"/>
    </location>
</feature>
<keyword evidence="3" id="KW-1185">Reference proteome</keyword>
<sequence>MAYKKIDSPSEKFDAASDKIDVVSKMIVVAPKMIEATCKRLDVREKQLGERDGNVQGMESLDQATVTKERETNDELERARKILIEALKKSTNGRANIGVKMMGELDTKAFANALRANVPQEDAKFNSADFCSKWQAEIANSKWYPFKKVTIDSKPMEIIMEDDNKLRELKDQKGEEIYALVKKALLEVNEYNPCGRHPVHVLWNNKDDRKATLEEALQYVVKQWQSLKRKR</sequence>
<organism evidence="2 3">
    <name type="scientific">Lolium multiflorum</name>
    <name type="common">Italian ryegrass</name>
    <name type="synonym">Lolium perenne subsp. multiflorum</name>
    <dbReference type="NCBI Taxonomy" id="4521"/>
    <lineage>
        <taxon>Eukaryota</taxon>
        <taxon>Viridiplantae</taxon>
        <taxon>Streptophyta</taxon>
        <taxon>Embryophyta</taxon>
        <taxon>Tracheophyta</taxon>
        <taxon>Spermatophyta</taxon>
        <taxon>Magnoliopsida</taxon>
        <taxon>Liliopsida</taxon>
        <taxon>Poales</taxon>
        <taxon>Poaceae</taxon>
        <taxon>BOP clade</taxon>
        <taxon>Pooideae</taxon>
        <taxon>Poodae</taxon>
        <taxon>Poeae</taxon>
        <taxon>Poeae Chloroplast Group 2 (Poeae type)</taxon>
        <taxon>Loliodinae</taxon>
        <taxon>Loliinae</taxon>
        <taxon>Lolium</taxon>
    </lineage>
</organism>
<dbReference type="AlphaFoldDB" id="A0AAD8VWK0"/>
<dbReference type="GO" id="GO:0080188">
    <property type="term" value="P:gene silencing by siRNA-directed DNA methylation"/>
    <property type="evidence" value="ECO:0007669"/>
    <property type="project" value="InterPro"/>
</dbReference>
<accession>A0AAD8VWK0</accession>
<reference evidence="2" key="1">
    <citation type="submission" date="2023-07" db="EMBL/GenBank/DDBJ databases">
        <title>A chromosome-level genome assembly of Lolium multiflorum.</title>
        <authorList>
            <person name="Chen Y."/>
            <person name="Copetti D."/>
            <person name="Kolliker R."/>
            <person name="Studer B."/>
        </authorList>
    </citation>
    <scope>NUCLEOTIDE SEQUENCE</scope>
    <source>
        <strain evidence="2">02402/16</strain>
        <tissue evidence="2">Leaf</tissue>
    </source>
</reference>
<dbReference type="Pfam" id="PF03469">
    <property type="entry name" value="XH"/>
    <property type="match status" value="1"/>
</dbReference>
<name>A0AAD8VWK0_LOLMU</name>
<evidence type="ECO:0000313" key="3">
    <source>
        <dbReference type="Proteomes" id="UP001231189"/>
    </source>
</evidence>
<protein>
    <recommendedName>
        <fullName evidence="1">Factor of DNA methylation 1-5/IDN2 domain-containing protein</fullName>
    </recommendedName>
</protein>
<evidence type="ECO:0000313" key="2">
    <source>
        <dbReference type="EMBL" id="KAK1626745.1"/>
    </source>
</evidence>
<proteinExistence type="predicted"/>
<dbReference type="InterPro" id="IPR005379">
    <property type="entry name" value="FDM1-5/IDN2_XH"/>
</dbReference>
<dbReference type="PANTHER" id="PTHR21596">
    <property type="entry name" value="RIBONUCLEASE P SUBUNIT P38"/>
    <property type="match status" value="1"/>
</dbReference>